<dbReference type="KEGG" id="cagg:HYG79_13670"/>
<sequence length="190" mass="22042">MAQDLREMFKKERKKQDYDLAKGHEQRFLKRLNIELPSKKKSKFPILKIAAAVLALMGSGWLAHEIFQEEPQKNTLVNTQTKTEEKKGISFGDLSPDLKKVEDYYVANINLELSQLEISQDNKTLVDSFMERLDELNIEYAKLNDELNEIGPNDQTISALIKNLQLRLQLLQKLKKKLNELKTSKNEQII</sequence>
<gene>
    <name evidence="2" type="ORF">HYG79_13670</name>
</gene>
<dbReference type="EMBL" id="CP058595">
    <property type="protein sequence ID" value="QLG46351.1"/>
    <property type="molecule type" value="Genomic_DNA"/>
</dbReference>
<organism evidence="2 3">
    <name type="scientific">Costertonia aggregata</name>
    <dbReference type="NCBI Taxonomy" id="343403"/>
    <lineage>
        <taxon>Bacteria</taxon>
        <taxon>Pseudomonadati</taxon>
        <taxon>Bacteroidota</taxon>
        <taxon>Flavobacteriia</taxon>
        <taxon>Flavobacteriales</taxon>
        <taxon>Flavobacteriaceae</taxon>
        <taxon>Costertonia</taxon>
    </lineage>
</organism>
<dbReference type="Proteomes" id="UP000509302">
    <property type="component" value="Chromosome"/>
</dbReference>
<name>A0A7H9AS78_9FLAO</name>
<keyword evidence="1" id="KW-0175">Coiled coil</keyword>
<evidence type="ECO:0008006" key="4">
    <source>
        <dbReference type="Google" id="ProtNLM"/>
    </source>
</evidence>
<accession>A0A7H9AS78</accession>
<evidence type="ECO:0000313" key="3">
    <source>
        <dbReference type="Proteomes" id="UP000509302"/>
    </source>
</evidence>
<keyword evidence="3" id="KW-1185">Reference proteome</keyword>
<reference evidence="2 3" key="1">
    <citation type="journal article" date="2006" name="Int. J. Syst. Evol. Microbiol.">
        <title>Costertonia aggregata gen. nov., sp. nov., a mesophilic marine bacterium of the family Flavobacteriaceae, isolated from a mature biofilm.</title>
        <authorList>
            <person name="Kwon K.K."/>
            <person name="Lee Y.K."/>
            <person name="Lee H.K."/>
        </authorList>
    </citation>
    <scope>NUCLEOTIDE SEQUENCE [LARGE SCALE GENOMIC DNA]</scope>
    <source>
        <strain evidence="2 3">KCCM 42265</strain>
    </source>
</reference>
<dbReference type="RefSeq" id="WP_179242631.1">
    <property type="nucleotide sequence ID" value="NZ_CP058595.1"/>
</dbReference>
<evidence type="ECO:0000256" key="1">
    <source>
        <dbReference type="SAM" id="Coils"/>
    </source>
</evidence>
<feature type="coiled-coil region" evidence="1">
    <location>
        <begin position="126"/>
        <end position="188"/>
    </location>
</feature>
<protein>
    <recommendedName>
        <fullName evidence="4">DUF4179 domain-containing protein</fullName>
    </recommendedName>
</protein>
<evidence type="ECO:0000313" key="2">
    <source>
        <dbReference type="EMBL" id="QLG46351.1"/>
    </source>
</evidence>
<dbReference type="AlphaFoldDB" id="A0A7H9AS78"/>
<proteinExistence type="predicted"/>